<dbReference type="STRING" id="400055.SAMN04490243_2060"/>
<dbReference type="CDD" id="cd05401">
    <property type="entry name" value="NT_GlnE_GlnD_like"/>
    <property type="match status" value="1"/>
</dbReference>
<dbReference type="InterPro" id="IPR014710">
    <property type="entry name" value="RmlC-like_jellyroll"/>
</dbReference>
<feature type="domain" description="CBS" evidence="4">
    <location>
        <begin position="238"/>
        <end position="297"/>
    </location>
</feature>
<dbReference type="Gene3D" id="3.10.580.10">
    <property type="entry name" value="CBS-domain"/>
    <property type="match status" value="1"/>
</dbReference>
<dbReference type="InterPro" id="IPR046342">
    <property type="entry name" value="CBS_dom_sf"/>
</dbReference>
<dbReference type="Pfam" id="PF00571">
    <property type="entry name" value="CBS"/>
    <property type="match status" value="2"/>
</dbReference>
<dbReference type="AlphaFoldDB" id="A0A1I6H1G8"/>
<accession>A0A1I6H1G8</accession>
<protein>
    <submittedName>
        <fullName evidence="5">CBS domain-containing protein</fullName>
    </submittedName>
</protein>
<dbReference type="InterPro" id="IPR000595">
    <property type="entry name" value="cNMP-bd_dom"/>
</dbReference>
<evidence type="ECO:0000256" key="2">
    <source>
        <dbReference type="PROSITE-ProRule" id="PRU00703"/>
    </source>
</evidence>
<dbReference type="PANTHER" id="PTHR43080:SF2">
    <property type="entry name" value="CBS DOMAIN-CONTAINING PROTEIN"/>
    <property type="match status" value="1"/>
</dbReference>
<proteinExistence type="predicted"/>
<feature type="domain" description="Cyclic nucleotide-binding" evidence="3">
    <location>
        <begin position="54"/>
        <end position="136"/>
    </location>
</feature>
<evidence type="ECO:0000259" key="4">
    <source>
        <dbReference type="PROSITE" id="PS51371"/>
    </source>
</evidence>
<dbReference type="Pfam" id="PF00027">
    <property type="entry name" value="cNMP_binding"/>
    <property type="match status" value="1"/>
</dbReference>
<evidence type="ECO:0000313" key="6">
    <source>
        <dbReference type="Proteomes" id="UP000199534"/>
    </source>
</evidence>
<dbReference type="SUPFAM" id="SSF54631">
    <property type="entry name" value="CBS-domain pair"/>
    <property type="match status" value="1"/>
</dbReference>
<keyword evidence="1 2" id="KW-0129">CBS domain</keyword>
<dbReference type="InterPro" id="IPR005105">
    <property type="entry name" value="GlnD_Uridyltrans_N"/>
</dbReference>
<dbReference type="InterPro" id="IPR000644">
    <property type="entry name" value="CBS_dom"/>
</dbReference>
<dbReference type="Pfam" id="PF03445">
    <property type="entry name" value="DUF294"/>
    <property type="match status" value="1"/>
</dbReference>
<organism evidence="5 6">
    <name type="scientific">Robiginitalea myxolifaciens</name>
    <dbReference type="NCBI Taxonomy" id="400055"/>
    <lineage>
        <taxon>Bacteria</taxon>
        <taxon>Pseudomonadati</taxon>
        <taxon>Bacteroidota</taxon>
        <taxon>Flavobacteriia</taxon>
        <taxon>Flavobacteriales</taxon>
        <taxon>Flavobacteriaceae</taxon>
        <taxon>Robiginitalea</taxon>
    </lineage>
</organism>
<name>A0A1I6H1G8_9FLAO</name>
<feature type="domain" description="CBS" evidence="4">
    <location>
        <begin position="174"/>
        <end position="230"/>
    </location>
</feature>
<sequence>MSNRISERVADFLGRFPPFNEFTSRDLEALALEVDIVYKEKSSFIFKQGEKVHSSFYVVHKGAVELRHSNDGSIIDICDEGDIFGLRPLVAGEDYKLQAQAREESILYAIPIAVFRPYIQSYEEVGNFLLESFASNTRNPYSKEHSGKLQLTVTDNPVTSGINTSYTAVIPLEPKKKIIRCEPQTQIREVAELMTHHSVGSVLVMNGDIAVGIITDKDLRNQVATGKFPIDAAAENIMSSPLITYPSTLTISQAQLAMMKNDISHLILTEDGTPDSPVKGMLSKYDVLLALGNNPEVLMRAIKRTRKIKRIVPIRKRVVQLLQGYLQNNFPMSLTTRLISELNDACIKQVIALSLKKEGPPPVPFSWLSLGSQGRGEQLLHTDQDNAILFADVPKKELPAVSNYFKNLAERINRGLRTIGYEYCPADMMASNPAWCQSLGAWKTRVTEWISNPGKEEVLLSSIFFDYNHTYGDPTLVRELSDHIFKTAESYPMFYTHLAAGALQNPSPTGFFRQFLVEQDGKHKDFFDLKHRALMPLTDAARVLILSHHIKSINGTAARFEKLAELEPNNREFFLSCSYATKALLKFRTKQGLLHGDSGRFIALDNLSKEEKIKLKRTFKTISELQELLTIRFKGATLLL</sequence>
<dbReference type="PROSITE" id="PS50042">
    <property type="entry name" value="CNMP_BINDING_3"/>
    <property type="match status" value="1"/>
</dbReference>
<dbReference type="InterPro" id="IPR051257">
    <property type="entry name" value="Diverse_CBS-Domain"/>
</dbReference>
<dbReference type="GO" id="GO:0008773">
    <property type="term" value="F:[protein-PII] uridylyltransferase activity"/>
    <property type="evidence" value="ECO:0007669"/>
    <property type="project" value="InterPro"/>
</dbReference>
<dbReference type="PANTHER" id="PTHR43080">
    <property type="entry name" value="CBS DOMAIN-CONTAINING PROTEIN CBSX3, MITOCHONDRIAL"/>
    <property type="match status" value="1"/>
</dbReference>
<evidence type="ECO:0000256" key="1">
    <source>
        <dbReference type="ARBA" id="ARBA00023122"/>
    </source>
</evidence>
<dbReference type="PROSITE" id="PS51371">
    <property type="entry name" value="CBS"/>
    <property type="match status" value="2"/>
</dbReference>
<gene>
    <name evidence="5" type="ORF">SAMN04490243_2060</name>
</gene>
<evidence type="ECO:0000259" key="3">
    <source>
        <dbReference type="PROSITE" id="PS50042"/>
    </source>
</evidence>
<dbReference type="Pfam" id="PF10335">
    <property type="entry name" value="DUF294_C"/>
    <property type="match status" value="1"/>
</dbReference>
<dbReference type="SUPFAM" id="SSF51206">
    <property type="entry name" value="cAMP-binding domain-like"/>
    <property type="match status" value="1"/>
</dbReference>
<reference evidence="5 6" key="1">
    <citation type="submission" date="2016-10" db="EMBL/GenBank/DDBJ databases">
        <authorList>
            <person name="de Groot N.N."/>
        </authorList>
    </citation>
    <scope>NUCLEOTIDE SEQUENCE [LARGE SCALE GENOMIC DNA]</scope>
    <source>
        <strain evidence="5 6">DSM 21019</strain>
    </source>
</reference>
<dbReference type="InterPro" id="IPR018821">
    <property type="entry name" value="DUF294_put_nucleoTrafse_sb-bd"/>
</dbReference>
<dbReference type="Proteomes" id="UP000199534">
    <property type="component" value="Unassembled WGS sequence"/>
</dbReference>
<dbReference type="Gene3D" id="2.60.120.10">
    <property type="entry name" value="Jelly Rolls"/>
    <property type="match status" value="1"/>
</dbReference>
<dbReference type="RefSeq" id="WP_092982507.1">
    <property type="nucleotide sequence ID" value="NZ_FOYQ01000002.1"/>
</dbReference>
<dbReference type="EMBL" id="FOYQ01000002">
    <property type="protein sequence ID" value="SFR48264.1"/>
    <property type="molecule type" value="Genomic_DNA"/>
</dbReference>
<dbReference type="OrthoDB" id="9810963at2"/>
<dbReference type="SMART" id="SM00116">
    <property type="entry name" value="CBS"/>
    <property type="match status" value="2"/>
</dbReference>
<keyword evidence="6" id="KW-1185">Reference proteome</keyword>
<dbReference type="InterPro" id="IPR018490">
    <property type="entry name" value="cNMP-bd_dom_sf"/>
</dbReference>
<evidence type="ECO:0000313" key="5">
    <source>
        <dbReference type="EMBL" id="SFR48264.1"/>
    </source>
</evidence>
<dbReference type="CDD" id="cd00038">
    <property type="entry name" value="CAP_ED"/>
    <property type="match status" value="1"/>
</dbReference>